<proteinExistence type="predicted"/>
<protein>
    <submittedName>
        <fullName evidence="2">Uncharacterized protein</fullName>
    </submittedName>
</protein>
<accession>A0AAU9V0E7</accession>
<comment type="caution">
    <text evidence="2">The sequence shown here is derived from an EMBL/GenBank/DDBJ whole genome shotgun (WGS) entry which is preliminary data.</text>
</comment>
<name>A0AAU9V0E7_EUPED</name>
<evidence type="ECO:0000313" key="2">
    <source>
        <dbReference type="EMBL" id="CAH2103656.1"/>
    </source>
</evidence>
<evidence type="ECO:0000313" key="3">
    <source>
        <dbReference type="Proteomes" id="UP001153954"/>
    </source>
</evidence>
<organism evidence="2 3">
    <name type="scientific">Euphydryas editha</name>
    <name type="common">Edith's checkerspot</name>
    <dbReference type="NCBI Taxonomy" id="104508"/>
    <lineage>
        <taxon>Eukaryota</taxon>
        <taxon>Metazoa</taxon>
        <taxon>Ecdysozoa</taxon>
        <taxon>Arthropoda</taxon>
        <taxon>Hexapoda</taxon>
        <taxon>Insecta</taxon>
        <taxon>Pterygota</taxon>
        <taxon>Neoptera</taxon>
        <taxon>Endopterygota</taxon>
        <taxon>Lepidoptera</taxon>
        <taxon>Glossata</taxon>
        <taxon>Ditrysia</taxon>
        <taxon>Papilionoidea</taxon>
        <taxon>Nymphalidae</taxon>
        <taxon>Nymphalinae</taxon>
        <taxon>Euphydryas</taxon>
    </lineage>
</organism>
<gene>
    <name evidence="2" type="ORF">EEDITHA_LOCUS18137</name>
</gene>
<feature type="region of interest" description="Disordered" evidence="1">
    <location>
        <begin position="31"/>
        <end position="63"/>
    </location>
</feature>
<feature type="compositionally biased region" description="Low complexity" evidence="1">
    <location>
        <begin position="53"/>
        <end position="63"/>
    </location>
</feature>
<evidence type="ECO:0000256" key="1">
    <source>
        <dbReference type="SAM" id="MobiDB-lite"/>
    </source>
</evidence>
<dbReference type="AlphaFoldDB" id="A0AAU9V0E7"/>
<keyword evidence="3" id="KW-1185">Reference proteome</keyword>
<sequence length="281" mass="31160">MLRPLANFEKFSVESYNENAGGLRRFYDDVFGPQPGNTNTRPTTTTSKINILNNSPSTNTQSITTTTSTATTVATTTSSIITKITSNILMESSSSPIVTRSTRTTEYDYYTTRATTSKTSTNTYTPKTVTTSPITINRVQKKHLLFSKTTHEATSNILTSPTARHDVPHVYTTNQPVKPRENIDTQTKSSGQKLLNKLHTTQKPDTVGIELSQAAAELENEFDVDFPNVNVLKHESQKLSVTWRGSTRVHLAGSTRYPIPLPENNAFCYTNPKSALCRTFI</sequence>
<dbReference type="EMBL" id="CAKOGL010000026">
    <property type="protein sequence ID" value="CAH2103656.1"/>
    <property type="molecule type" value="Genomic_DNA"/>
</dbReference>
<feature type="compositionally biased region" description="Low complexity" evidence="1">
    <location>
        <begin position="37"/>
        <end position="46"/>
    </location>
</feature>
<dbReference type="Proteomes" id="UP001153954">
    <property type="component" value="Unassembled WGS sequence"/>
</dbReference>
<reference evidence="2" key="1">
    <citation type="submission" date="2022-03" db="EMBL/GenBank/DDBJ databases">
        <authorList>
            <person name="Tunstrom K."/>
        </authorList>
    </citation>
    <scope>NUCLEOTIDE SEQUENCE</scope>
</reference>